<feature type="transmembrane region" description="Helical" evidence="7">
    <location>
        <begin position="153"/>
        <end position="173"/>
    </location>
</feature>
<comment type="subcellular location">
    <subcellularLocation>
        <location evidence="1 7">Cell membrane</location>
        <topology evidence="1 7">Multi-pass membrane protein</topology>
    </subcellularLocation>
</comment>
<evidence type="ECO:0000256" key="4">
    <source>
        <dbReference type="ARBA" id="ARBA00022692"/>
    </source>
</evidence>
<feature type="transmembrane region" description="Helical" evidence="7">
    <location>
        <begin position="83"/>
        <end position="110"/>
    </location>
</feature>
<feature type="transmembrane region" description="Helical" evidence="7">
    <location>
        <begin position="25"/>
        <end position="46"/>
    </location>
</feature>
<name>A0ABU9DMI0_9BACL</name>
<reference evidence="9 10" key="1">
    <citation type="submission" date="2024-04" db="EMBL/GenBank/DDBJ databases">
        <title>draft genome sequnece of Paenibacillus filicis.</title>
        <authorList>
            <person name="Kim D.-U."/>
        </authorList>
    </citation>
    <scope>NUCLEOTIDE SEQUENCE [LARGE SCALE GENOMIC DNA]</scope>
    <source>
        <strain evidence="9 10">KACC14197</strain>
    </source>
</reference>
<dbReference type="Proteomes" id="UP001469365">
    <property type="component" value="Unassembled WGS sequence"/>
</dbReference>
<comment type="caution">
    <text evidence="9">The sequence shown here is derived from an EMBL/GenBank/DDBJ whole genome shotgun (WGS) entry which is preliminary data.</text>
</comment>
<accession>A0ABU9DMI0</accession>
<protein>
    <submittedName>
        <fullName evidence="9">Carbohydrate ABC transporter permease</fullName>
    </submittedName>
</protein>
<evidence type="ECO:0000256" key="6">
    <source>
        <dbReference type="ARBA" id="ARBA00023136"/>
    </source>
</evidence>
<dbReference type="EMBL" id="JBBPCC010000009">
    <property type="protein sequence ID" value="MEK8129285.1"/>
    <property type="molecule type" value="Genomic_DNA"/>
</dbReference>
<dbReference type="Gene3D" id="1.10.3720.10">
    <property type="entry name" value="MetI-like"/>
    <property type="match status" value="1"/>
</dbReference>
<feature type="transmembrane region" description="Helical" evidence="7">
    <location>
        <begin position="194"/>
        <end position="216"/>
    </location>
</feature>
<dbReference type="SUPFAM" id="SSF161098">
    <property type="entry name" value="MetI-like"/>
    <property type="match status" value="1"/>
</dbReference>
<dbReference type="Pfam" id="PF00528">
    <property type="entry name" value="BPD_transp_1"/>
    <property type="match status" value="1"/>
</dbReference>
<proteinExistence type="inferred from homology"/>
<gene>
    <name evidence="9" type="ORF">WMW72_15370</name>
</gene>
<keyword evidence="5 7" id="KW-1133">Transmembrane helix</keyword>
<evidence type="ECO:0000313" key="9">
    <source>
        <dbReference type="EMBL" id="MEK8129285.1"/>
    </source>
</evidence>
<dbReference type="PANTHER" id="PTHR43744:SF12">
    <property type="entry name" value="ABC TRANSPORTER PERMEASE PROTEIN MG189-RELATED"/>
    <property type="match status" value="1"/>
</dbReference>
<keyword evidence="2 7" id="KW-0813">Transport</keyword>
<comment type="similarity">
    <text evidence="7">Belongs to the binding-protein-dependent transport system permease family.</text>
</comment>
<dbReference type="RefSeq" id="WP_341416387.1">
    <property type="nucleotide sequence ID" value="NZ_JBBPCC010000009.1"/>
</dbReference>
<dbReference type="InterPro" id="IPR035906">
    <property type="entry name" value="MetI-like_sf"/>
</dbReference>
<keyword evidence="10" id="KW-1185">Reference proteome</keyword>
<sequence length="289" mass="32470">MSVQAVSAVPQRSVKAASRRKPLRWLPYVVLSLGGVLMIFPFLWMISTSLKEPKDLFTLSLFSTTLTWNNYIEVFTKSPFSTWLLNSLIVAAVTTISVCFFDSIIGYVLAKFNFRGKKIIFVGILSTLMVPTEMLIIPWYILSVTFDWVDTYWGIMFPGLISAFGIFLMKQFMESVPEDLLDAARMDGMSEWGILFKIAVPLVQPALATLFILSFLGNWNAFIWPLIVSMTEERMTVPVGLSFFSSELKDSAGWVLIMTGATVSVIPLIVIFLIFQKQIIRGVALTGLK</sequence>
<evidence type="ECO:0000256" key="5">
    <source>
        <dbReference type="ARBA" id="ARBA00022989"/>
    </source>
</evidence>
<evidence type="ECO:0000259" key="8">
    <source>
        <dbReference type="PROSITE" id="PS50928"/>
    </source>
</evidence>
<feature type="domain" description="ABC transmembrane type-1" evidence="8">
    <location>
        <begin position="84"/>
        <end position="275"/>
    </location>
</feature>
<evidence type="ECO:0000256" key="1">
    <source>
        <dbReference type="ARBA" id="ARBA00004651"/>
    </source>
</evidence>
<evidence type="ECO:0000256" key="2">
    <source>
        <dbReference type="ARBA" id="ARBA00022448"/>
    </source>
</evidence>
<dbReference type="InterPro" id="IPR000515">
    <property type="entry name" value="MetI-like"/>
</dbReference>
<keyword evidence="4 7" id="KW-0812">Transmembrane</keyword>
<feature type="transmembrane region" description="Helical" evidence="7">
    <location>
        <begin position="252"/>
        <end position="275"/>
    </location>
</feature>
<keyword evidence="6 7" id="KW-0472">Membrane</keyword>
<evidence type="ECO:0000313" key="10">
    <source>
        <dbReference type="Proteomes" id="UP001469365"/>
    </source>
</evidence>
<organism evidence="9 10">
    <name type="scientific">Paenibacillus filicis</name>
    <dbReference type="NCBI Taxonomy" id="669464"/>
    <lineage>
        <taxon>Bacteria</taxon>
        <taxon>Bacillati</taxon>
        <taxon>Bacillota</taxon>
        <taxon>Bacilli</taxon>
        <taxon>Bacillales</taxon>
        <taxon>Paenibacillaceae</taxon>
        <taxon>Paenibacillus</taxon>
    </lineage>
</organism>
<dbReference type="CDD" id="cd06261">
    <property type="entry name" value="TM_PBP2"/>
    <property type="match status" value="1"/>
</dbReference>
<evidence type="ECO:0000256" key="3">
    <source>
        <dbReference type="ARBA" id="ARBA00022475"/>
    </source>
</evidence>
<keyword evidence="3" id="KW-1003">Cell membrane</keyword>
<feature type="transmembrane region" description="Helical" evidence="7">
    <location>
        <begin position="119"/>
        <end position="141"/>
    </location>
</feature>
<dbReference type="PROSITE" id="PS50928">
    <property type="entry name" value="ABC_TM1"/>
    <property type="match status" value="1"/>
</dbReference>
<dbReference type="PANTHER" id="PTHR43744">
    <property type="entry name" value="ABC TRANSPORTER PERMEASE PROTEIN MG189-RELATED-RELATED"/>
    <property type="match status" value="1"/>
</dbReference>
<evidence type="ECO:0000256" key="7">
    <source>
        <dbReference type="RuleBase" id="RU363032"/>
    </source>
</evidence>